<dbReference type="InterPro" id="IPR052273">
    <property type="entry name" value="PPIase_FKBP"/>
</dbReference>
<gene>
    <name evidence="7" type="ORF">INT46_010413</name>
</gene>
<reference evidence="7" key="1">
    <citation type="submission" date="2020-12" db="EMBL/GenBank/DDBJ databases">
        <title>Metabolic potential, ecology and presence of endohyphal bacteria is reflected in genomic diversity of Mucoromycotina.</title>
        <authorList>
            <person name="Muszewska A."/>
            <person name="Okrasinska A."/>
            <person name="Steczkiewicz K."/>
            <person name="Drgas O."/>
            <person name="Orlowska M."/>
            <person name="Perlinska-Lenart U."/>
            <person name="Aleksandrzak-Piekarczyk T."/>
            <person name="Szatraj K."/>
            <person name="Zielenkiewicz U."/>
            <person name="Pilsyk S."/>
            <person name="Malc E."/>
            <person name="Mieczkowski P."/>
            <person name="Kruszewska J.S."/>
            <person name="Biernat P."/>
            <person name="Pawlowska J."/>
        </authorList>
    </citation>
    <scope>NUCLEOTIDE SEQUENCE</scope>
    <source>
        <strain evidence="7">CBS 226.32</strain>
    </source>
</reference>
<dbReference type="InterPro" id="IPR001179">
    <property type="entry name" value="PPIase_FKBP_dom"/>
</dbReference>
<dbReference type="InterPro" id="IPR046357">
    <property type="entry name" value="PPIase_dom_sf"/>
</dbReference>
<sequence>MMYHQLLPFIAILISLAVSAQQPSKFQSNILRQSPNCKKRVTSDASIQLQYVAKTLESDDIIDRKTIDLKPGNASMTYHTFVKFLTLKTILGLEQEIQGMCIGEIRRLIVPAALHVSNDGQISDKAMIYDIEVLKVDNPPLLTPVFWFVIGSIVFAYIIFNKLSIMEDTKKDRGQSKTK</sequence>
<evidence type="ECO:0000256" key="3">
    <source>
        <dbReference type="ARBA" id="ARBA00023180"/>
    </source>
</evidence>
<evidence type="ECO:0000256" key="4">
    <source>
        <dbReference type="SAM" id="Phobius"/>
    </source>
</evidence>
<dbReference type="OrthoDB" id="1902587at2759"/>
<feature type="transmembrane region" description="Helical" evidence="4">
    <location>
        <begin position="141"/>
        <end position="160"/>
    </location>
</feature>
<dbReference type="EMBL" id="JAEPRC010000391">
    <property type="protein sequence ID" value="KAG2198334.1"/>
    <property type="molecule type" value="Genomic_DNA"/>
</dbReference>
<evidence type="ECO:0000256" key="5">
    <source>
        <dbReference type="SAM" id="SignalP"/>
    </source>
</evidence>
<dbReference type="Gene3D" id="3.10.50.40">
    <property type="match status" value="1"/>
</dbReference>
<feature type="signal peptide" evidence="5">
    <location>
        <begin position="1"/>
        <end position="20"/>
    </location>
</feature>
<dbReference type="PANTHER" id="PTHR46222:SF3">
    <property type="entry name" value="PEPTIDYLPROLYL ISOMERASE"/>
    <property type="match status" value="1"/>
</dbReference>
<accession>A0A8H7QTH3</accession>
<evidence type="ECO:0000313" key="7">
    <source>
        <dbReference type="EMBL" id="KAG2198334.1"/>
    </source>
</evidence>
<keyword evidence="4" id="KW-0812">Transmembrane</keyword>
<evidence type="ECO:0000259" key="6">
    <source>
        <dbReference type="Pfam" id="PF00254"/>
    </source>
</evidence>
<evidence type="ECO:0000256" key="2">
    <source>
        <dbReference type="ARBA" id="ARBA00022737"/>
    </source>
</evidence>
<name>A0A8H7QTH3_9FUNG</name>
<feature type="chain" id="PRO_5034914755" description="PPIase FKBP-type domain-containing protein" evidence="5">
    <location>
        <begin position="21"/>
        <end position="179"/>
    </location>
</feature>
<keyword evidence="3" id="KW-0325">Glycoprotein</keyword>
<proteinExistence type="predicted"/>
<keyword evidence="1 5" id="KW-0732">Signal</keyword>
<evidence type="ECO:0000313" key="8">
    <source>
        <dbReference type="Proteomes" id="UP000650833"/>
    </source>
</evidence>
<dbReference type="PANTHER" id="PTHR46222">
    <property type="entry name" value="PEPTIDYL-PROLYL CIS-TRANS ISOMERASE FKBP7/14"/>
    <property type="match status" value="1"/>
</dbReference>
<feature type="domain" description="PPIase FKBP-type" evidence="6">
    <location>
        <begin position="38"/>
        <end position="134"/>
    </location>
</feature>
<keyword evidence="4" id="KW-1133">Transmembrane helix</keyword>
<keyword evidence="2" id="KW-0677">Repeat</keyword>
<keyword evidence="4" id="KW-0472">Membrane</keyword>
<protein>
    <recommendedName>
        <fullName evidence="6">PPIase FKBP-type domain-containing protein</fullName>
    </recommendedName>
</protein>
<dbReference type="GO" id="GO:0003755">
    <property type="term" value="F:peptidyl-prolyl cis-trans isomerase activity"/>
    <property type="evidence" value="ECO:0007669"/>
    <property type="project" value="InterPro"/>
</dbReference>
<dbReference type="AlphaFoldDB" id="A0A8H7QTH3"/>
<dbReference type="SUPFAM" id="SSF54534">
    <property type="entry name" value="FKBP-like"/>
    <property type="match status" value="1"/>
</dbReference>
<dbReference type="Proteomes" id="UP000650833">
    <property type="component" value="Unassembled WGS sequence"/>
</dbReference>
<comment type="caution">
    <text evidence="7">The sequence shown here is derived from an EMBL/GenBank/DDBJ whole genome shotgun (WGS) entry which is preliminary data.</text>
</comment>
<dbReference type="Pfam" id="PF00254">
    <property type="entry name" value="FKBP_C"/>
    <property type="match status" value="1"/>
</dbReference>
<keyword evidence="8" id="KW-1185">Reference proteome</keyword>
<organism evidence="7 8">
    <name type="scientific">Mucor plumbeus</name>
    <dbReference type="NCBI Taxonomy" id="97098"/>
    <lineage>
        <taxon>Eukaryota</taxon>
        <taxon>Fungi</taxon>
        <taxon>Fungi incertae sedis</taxon>
        <taxon>Mucoromycota</taxon>
        <taxon>Mucoromycotina</taxon>
        <taxon>Mucoromycetes</taxon>
        <taxon>Mucorales</taxon>
        <taxon>Mucorineae</taxon>
        <taxon>Mucoraceae</taxon>
        <taxon>Mucor</taxon>
    </lineage>
</organism>
<evidence type="ECO:0000256" key="1">
    <source>
        <dbReference type="ARBA" id="ARBA00022729"/>
    </source>
</evidence>